<evidence type="ECO:0000259" key="2">
    <source>
        <dbReference type="Pfam" id="PF14517"/>
    </source>
</evidence>
<dbReference type="SUPFAM" id="SSF50934">
    <property type="entry name" value="Tachylectin-2"/>
    <property type="match status" value="1"/>
</dbReference>
<feature type="chain" id="PRO_5046673619" evidence="1">
    <location>
        <begin position="20"/>
        <end position="297"/>
    </location>
</feature>
<evidence type="ECO:0000313" key="3">
    <source>
        <dbReference type="EMBL" id="MFB9990956.1"/>
    </source>
</evidence>
<evidence type="ECO:0000313" key="4">
    <source>
        <dbReference type="Proteomes" id="UP001589733"/>
    </source>
</evidence>
<dbReference type="RefSeq" id="WP_380005414.1">
    <property type="nucleotide sequence ID" value="NZ_JBHLYR010000010.1"/>
</dbReference>
<dbReference type="Gene3D" id="2.115.10.10">
    <property type="entry name" value="Tachylectin 2"/>
    <property type="match status" value="1"/>
</dbReference>
<dbReference type="Pfam" id="PF14517">
    <property type="entry name" value="Tachylectin"/>
    <property type="match status" value="1"/>
</dbReference>
<protein>
    <submittedName>
        <fullName evidence="3">Tachylectin-related carbohydrate-binding protein</fullName>
    </submittedName>
</protein>
<keyword evidence="1" id="KW-0732">Signal</keyword>
<comment type="caution">
    <text evidence="3">The sequence shown here is derived from an EMBL/GenBank/DDBJ whole genome shotgun (WGS) entry which is preliminary data.</text>
</comment>
<organism evidence="3 4">
    <name type="scientific">Deinococcus oregonensis</name>
    <dbReference type="NCBI Taxonomy" id="1805970"/>
    <lineage>
        <taxon>Bacteria</taxon>
        <taxon>Thermotogati</taxon>
        <taxon>Deinococcota</taxon>
        <taxon>Deinococci</taxon>
        <taxon>Deinococcales</taxon>
        <taxon>Deinococcaceae</taxon>
        <taxon>Deinococcus</taxon>
    </lineage>
</organism>
<evidence type="ECO:0000256" key="1">
    <source>
        <dbReference type="SAM" id="SignalP"/>
    </source>
</evidence>
<sequence length="297" mass="31693">MKSLSAWSLTLLLISTAEAQRPSVPTTIYAIGYDGSLKWYRHNAALTGGGLNDAGAWDPRGGKEIGVGWNGLTRVFTSSGGISYGVSPNGDLRWYQHNAYLTGGGLNDAGAWNPRSGAVVGVGWNSFKQLFATSDGVIYAIKPNGSLLWYKHNAYRTGAGLETPGAWDPRGGKEVGVGWNSFTKVFAAPGGIIYGVMPNGDLRWYKHSGYLTGGGLNDAGAWNPRSGAVVGVGWNDFRQLFAAANGVIYGIKPNGSLLWYKHSAYRTGAGLETPGAWDSRGSKEIGVGWDFERVFGF</sequence>
<dbReference type="Gene3D" id="2.20.25.650">
    <property type="entry name" value="Tachylectin-2-like"/>
    <property type="match status" value="2"/>
</dbReference>
<proteinExistence type="predicted"/>
<gene>
    <name evidence="3" type="ORF">ACFFLM_03025</name>
</gene>
<keyword evidence="4" id="KW-1185">Reference proteome</keyword>
<name>A0ABV6AWG2_9DEIO</name>
<feature type="signal peptide" evidence="1">
    <location>
        <begin position="1"/>
        <end position="19"/>
    </location>
</feature>
<dbReference type="Proteomes" id="UP001589733">
    <property type="component" value="Unassembled WGS sequence"/>
</dbReference>
<dbReference type="InterPro" id="IPR023294">
    <property type="entry name" value="Tachylectin2"/>
</dbReference>
<dbReference type="EMBL" id="JBHLYR010000010">
    <property type="protein sequence ID" value="MFB9990956.1"/>
    <property type="molecule type" value="Genomic_DNA"/>
</dbReference>
<feature type="domain" description="Tachylectin 2" evidence="2">
    <location>
        <begin position="30"/>
        <end position="292"/>
    </location>
</feature>
<accession>A0ABV6AWG2</accession>
<reference evidence="3 4" key="1">
    <citation type="submission" date="2024-09" db="EMBL/GenBank/DDBJ databases">
        <authorList>
            <person name="Sun Q."/>
            <person name="Mori K."/>
        </authorList>
    </citation>
    <scope>NUCLEOTIDE SEQUENCE [LARGE SCALE GENOMIC DNA]</scope>
    <source>
        <strain evidence="3 4">JCM 13503</strain>
    </source>
</reference>
<dbReference type="InterPro" id="IPR036813">
    <property type="entry name" value="Tachylectin2_sf"/>
</dbReference>